<sequence length="36" mass="4428">MKNSKEIRRIDDKQEKKRKGMSLIPFQFGRDLHQLR</sequence>
<proteinExistence type="predicted"/>
<dbReference type="AlphaFoldDB" id="A0A0A9H684"/>
<evidence type="ECO:0000256" key="1">
    <source>
        <dbReference type="SAM" id="MobiDB-lite"/>
    </source>
</evidence>
<dbReference type="EMBL" id="GBRH01165644">
    <property type="protein sequence ID" value="JAE32252.1"/>
    <property type="molecule type" value="Transcribed_RNA"/>
</dbReference>
<protein>
    <submittedName>
        <fullName evidence="2">Uncharacterized protein</fullName>
    </submittedName>
</protein>
<organism evidence="2">
    <name type="scientific">Arundo donax</name>
    <name type="common">Giant reed</name>
    <name type="synonym">Donax arundinaceus</name>
    <dbReference type="NCBI Taxonomy" id="35708"/>
    <lineage>
        <taxon>Eukaryota</taxon>
        <taxon>Viridiplantae</taxon>
        <taxon>Streptophyta</taxon>
        <taxon>Embryophyta</taxon>
        <taxon>Tracheophyta</taxon>
        <taxon>Spermatophyta</taxon>
        <taxon>Magnoliopsida</taxon>
        <taxon>Liliopsida</taxon>
        <taxon>Poales</taxon>
        <taxon>Poaceae</taxon>
        <taxon>PACMAD clade</taxon>
        <taxon>Arundinoideae</taxon>
        <taxon>Arundineae</taxon>
        <taxon>Arundo</taxon>
    </lineage>
</organism>
<feature type="region of interest" description="Disordered" evidence="1">
    <location>
        <begin position="1"/>
        <end position="24"/>
    </location>
</feature>
<reference evidence="2" key="1">
    <citation type="submission" date="2014-09" db="EMBL/GenBank/DDBJ databases">
        <authorList>
            <person name="Magalhaes I.L.F."/>
            <person name="Oliveira U."/>
            <person name="Santos F.R."/>
            <person name="Vidigal T.H.D.A."/>
            <person name="Brescovit A.D."/>
            <person name="Santos A.J."/>
        </authorList>
    </citation>
    <scope>NUCLEOTIDE SEQUENCE</scope>
    <source>
        <tissue evidence="2">Shoot tissue taken approximately 20 cm above the soil surface</tissue>
    </source>
</reference>
<reference evidence="2" key="2">
    <citation type="journal article" date="2015" name="Data Brief">
        <title>Shoot transcriptome of the giant reed, Arundo donax.</title>
        <authorList>
            <person name="Barrero R.A."/>
            <person name="Guerrero F.D."/>
            <person name="Moolhuijzen P."/>
            <person name="Goolsby J.A."/>
            <person name="Tidwell J."/>
            <person name="Bellgard S.E."/>
            <person name="Bellgard M.I."/>
        </authorList>
    </citation>
    <scope>NUCLEOTIDE SEQUENCE</scope>
    <source>
        <tissue evidence="2">Shoot tissue taken approximately 20 cm above the soil surface</tissue>
    </source>
</reference>
<feature type="compositionally biased region" description="Basic and acidic residues" evidence="1">
    <location>
        <begin position="1"/>
        <end position="15"/>
    </location>
</feature>
<evidence type="ECO:0000313" key="2">
    <source>
        <dbReference type="EMBL" id="JAE32252.1"/>
    </source>
</evidence>
<accession>A0A0A9H684</accession>
<name>A0A0A9H684_ARUDO</name>